<keyword evidence="1" id="KW-0812">Transmembrane</keyword>
<dbReference type="OrthoDB" id="1352552at2"/>
<name>I0K8P2_9BACT</name>
<proteinExistence type="predicted"/>
<dbReference type="Proteomes" id="UP000011058">
    <property type="component" value="Chromosome"/>
</dbReference>
<evidence type="ECO:0000256" key="1">
    <source>
        <dbReference type="SAM" id="Phobius"/>
    </source>
</evidence>
<evidence type="ECO:0000313" key="2">
    <source>
        <dbReference type="EMBL" id="CCH00495.1"/>
    </source>
</evidence>
<dbReference type="KEGG" id="fae:FAES_2486"/>
<feature type="transmembrane region" description="Helical" evidence="1">
    <location>
        <begin position="53"/>
        <end position="72"/>
    </location>
</feature>
<dbReference type="RefSeq" id="WP_015331594.1">
    <property type="nucleotide sequence ID" value="NC_020054.1"/>
</dbReference>
<sequence>MTIKTKKYALDQKTYISLAFRRWIRDNWLWSGIPLALILINAILNLTGIYPNFWIYIVVILLTVLYVLFWAVQFTGVSQSEQFKPMFDKYMYEIDSRHILMKVNAKEGGMIKWDMIKAAVKDKEAYVLQLGTGGDPAALGQLNPLMKYVANQMGKAQFLYLPFSIFNSESDQRFVEMLLKRKGLLPEETK</sequence>
<keyword evidence="1" id="KW-1133">Transmembrane helix</keyword>
<dbReference type="EMBL" id="HE796683">
    <property type="protein sequence ID" value="CCH00495.1"/>
    <property type="molecule type" value="Genomic_DNA"/>
</dbReference>
<feature type="transmembrane region" description="Helical" evidence="1">
    <location>
        <begin position="28"/>
        <end position="47"/>
    </location>
</feature>
<dbReference type="PATRIC" id="fig|1166018.3.peg.4249"/>
<dbReference type="eggNOG" id="ENOG502ZAHP">
    <property type="taxonomic scope" value="Bacteria"/>
</dbReference>
<keyword evidence="1" id="KW-0472">Membrane</keyword>
<accession>I0K8P2</accession>
<reference evidence="2 3" key="1">
    <citation type="journal article" date="2012" name="J. Bacteriol.">
        <title>Genome Sequence of Fibrella aestuarina BUZ 2T, a Filamentous Marine Bacterium.</title>
        <authorList>
            <person name="Filippini M."/>
            <person name="Qi W."/>
            <person name="Blom J."/>
            <person name="Goesmann A."/>
            <person name="Smits T.H."/>
            <person name="Bagheri H.C."/>
        </authorList>
    </citation>
    <scope>NUCLEOTIDE SEQUENCE [LARGE SCALE GENOMIC DNA]</scope>
    <source>
        <strain evidence="3">BUZ 2T</strain>
    </source>
</reference>
<keyword evidence="3" id="KW-1185">Reference proteome</keyword>
<organism evidence="2 3">
    <name type="scientific">Fibrella aestuarina BUZ 2</name>
    <dbReference type="NCBI Taxonomy" id="1166018"/>
    <lineage>
        <taxon>Bacteria</taxon>
        <taxon>Pseudomonadati</taxon>
        <taxon>Bacteroidota</taxon>
        <taxon>Cytophagia</taxon>
        <taxon>Cytophagales</taxon>
        <taxon>Spirosomataceae</taxon>
        <taxon>Fibrella</taxon>
    </lineage>
</organism>
<evidence type="ECO:0000313" key="3">
    <source>
        <dbReference type="Proteomes" id="UP000011058"/>
    </source>
</evidence>
<dbReference type="STRING" id="1166018.FAES_2486"/>
<gene>
    <name evidence="2" type="ORF">FAES_2486</name>
</gene>
<protein>
    <submittedName>
        <fullName evidence="2">Uncharacterized protein</fullName>
    </submittedName>
</protein>
<dbReference type="AlphaFoldDB" id="I0K8P2"/>
<dbReference type="HOGENOM" id="CLU_1472983_0_0_10"/>